<dbReference type="RefSeq" id="WP_209818811.1">
    <property type="nucleotide sequence ID" value="NZ_JAVDTL010000006.1"/>
</dbReference>
<keyword evidence="1" id="KW-1133">Transmembrane helix</keyword>
<evidence type="ECO:0000256" key="1">
    <source>
        <dbReference type="SAM" id="Phobius"/>
    </source>
</evidence>
<dbReference type="EMBL" id="JAVDTS010000003">
    <property type="protein sequence ID" value="MDR6837329.1"/>
    <property type="molecule type" value="Genomic_DNA"/>
</dbReference>
<name>A0AAJ2F3A8_ACIDE</name>
<keyword evidence="1" id="KW-0472">Membrane</keyword>
<proteinExistence type="predicted"/>
<evidence type="ECO:0000313" key="2">
    <source>
        <dbReference type="EMBL" id="MDR6768614.1"/>
    </source>
</evidence>
<dbReference type="Proteomes" id="UP001249076">
    <property type="component" value="Unassembled WGS sequence"/>
</dbReference>
<gene>
    <name evidence="2" type="ORF">J2W88_003918</name>
    <name evidence="3" type="ORF">J2W93_002167</name>
</gene>
<keyword evidence="4" id="KW-1185">Reference proteome</keyword>
<keyword evidence="1" id="KW-0812">Transmembrane</keyword>
<comment type="caution">
    <text evidence="2">The sequence shown here is derived from an EMBL/GenBank/DDBJ whole genome shotgun (WGS) entry which is preliminary data.</text>
</comment>
<dbReference type="EMBL" id="JAVDTL010000006">
    <property type="protein sequence ID" value="MDR6768614.1"/>
    <property type="molecule type" value="Genomic_DNA"/>
</dbReference>
<dbReference type="Proteomes" id="UP001253458">
    <property type="component" value="Unassembled WGS sequence"/>
</dbReference>
<evidence type="ECO:0000313" key="3">
    <source>
        <dbReference type="EMBL" id="MDR6837329.1"/>
    </source>
</evidence>
<feature type="transmembrane region" description="Helical" evidence="1">
    <location>
        <begin position="42"/>
        <end position="68"/>
    </location>
</feature>
<accession>A0AAJ2F3A8</accession>
<organism evidence="2 5">
    <name type="scientific">Acidovorax delafieldii</name>
    <name type="common">Pseudomonas delafieldii</name>
    <dbReference type="NCBI Taxonomy" id="47920"/>
    <lineage>
        <taxon>Bacteria</taxon>
        <taxon>Pseudomonadati</taxon>
        <taxon>Pseudomonadota</taxon>
        <taxon>Betaproteobacteria</taxon>
        <taxon>Burkholderiales</taxon>
        <taxon>Comamonadaceae</taxon>
        <taxon>Acidovorax</taxon>
    </lineage>
</organism>
<sequence length="112" mass="12687">MNILLLPLGFILSLWTLWVIFLAVMSLKRARDTVGLSFWCKFFGYPVVCVGLLIDFAANVFLLSLILLEAPKEGTVTARLKRHNQGPDGWRKSVAKWAEQLLDRFDPSGDHI</sequence>
<dbReference type="AlphaFoldDB" id="A0AAJ2F3A8"/>
<reference evidence="2 4" key="1">
    <citation type="submission" date="2023-07" db="EMBL/GenBank/DDBJ databases">
        <title>Sorghum-associated microbial communities from plants grown in Nebraska, USA.</title>
        <authorList>
            <person name="Schachtman D."/>
        </authorList>
    </citation>
    <scope>NUCLEOTIDE SEQUENCE</scope>
    <source>
        <strain evidence="3 4">BE105</strain>
        <strain evidence="2">BE69</strain>
    </source>
</reference>
<evidence type="ECO:0000313" key="4">
    <source>
        <dbReference type="Proteomes" id="UP001249076"/>
    </source>
</evidence>
<evidence type="ECO:0000313" key="5">
    <source>
        <dbReference type="Proteomes" id="UP001253458"/>
    </source>
</evidence>
<protein>
    <submittedName>
        <fullName evidence="2">Uncharacterized protein</fullName>
    </submittedName>
</protein>